<proteinExistence type="predicted"/>
<gene>
    <name evidence="2" type="ORF">CgunFtcFv8_001521</name>
</gene>
<keyword evidence="3" id="KW-1185">Reference proteome</keyword>
<evidence type="ECO:0000313" key="3">
    <source>
        <dbReference type="Proteomes" id="UP001331515"/>
    </source>
</evidence>
<feature type="compositionally biased region" description="Basic and acidic residues" evidence="1">
    <location>
        <begin position="8"/>
        <end position="22"/>
    </location>
</feature>
<dbReference type="AlphaFoldDB" id="A0AAN8H7G6"/>
<name>A0AAN8H7G6_CHAGU</name>
<organism evidence="2 3">
    <name type="scientific">Champsocephalus gunnari</name>
    <name type="common">Mackerel icefish</name>
    <dbReference type="NCBI Taxonomy" id="52237"/>
    <lineage>
        <taxon>Eukaryota</taxon>
        <taxon>Metazoa</taxon>
        <taxon>Chordata</taxon>
        <taxon>Craniata</taxon>
        <taxon>Vertebrata</taxon>
        <taxon>Euteleostomi</taxon>
        <taxon>Actinopterygii</taxon>
        <taxon>Neopterygii</taxon>
        <taxon>Teleostei</taxon>
        <taxon>Neoteleostei</taxon>
        <taxon>Acanthomorphata</taxon>
        <taxon>Eupercaria</taxon>
        <taxon>Perciformes</taxon>
        <taxon>Notothenioidei</taxon>
        <taxon>Channichthyidae</taxon>
        <taxon>Champsocephalus</taxon>
    </lineage>
</organism>
<sequence length="96" mass="11198">MTQSADGWRNRQMEEGQLKECENLQDDEGRETNEKGRGVESMMLGTYEWDESMAGGDRNWEGNVGQRCLICKWKGKHQTKQLLRLRLEVVFNTITM</sequence>
<reference evidence="2 3" key="1">
    <citation type="journal article" date="2023" name="Mol. Biol. Evol.">
        <title>Genomics of Secondarily Temperate Adaptation in the Only Non-Antarctic Icefish.</title>
        <authorList>
            <person name="Rivera-Colon A.G."/>
            <person name="Rayamajhi N."/>
            <person name="Minhas B.F."/>
            <person name="Madrigal G."/>
            <person name="Bilyk K.T."/>
            <person name="Yoon V."/>
            <person name="Hune M."/>
            <person name="Gregory S."/>
            <person name="Cheng C.H.C."/>
            <person name="Catchen J.M."/>
        </authorList>
    </citation>
    <scope>NUCLEOTIDE SEQUENCE [LARGE SCALE GENOMIC DNA]</scope>
    <source>
        <tissue evidence="2">White muscle</tissue>
    </source>
</reference>
<dbReference type="Proteomes" id="UP001331515">
    <property type="component" value="Unassembled WGS sequence"/>
</dbReference>
<feature type="region of interest" description="Disordered" evidence="1">
    <location>
        <begin position="1"/>
        <end position="41"/>
    </location>
</feature>
<comment type="caution">
    <text evidence="2">The sequence shown here is derived from an EMBL/GenBank/DDBJ whole genome shotgun (WGS) entry which is preliminary data.</text>
</comment>
<dbReference type="EMBL" id="JAURVH010001530">
    <property type="protein sequence ID" value="KAK5905569.1"/>
    <property type="molecule type" value="Genomic_DNA"/>
</dbReference>
<protein>
    <submittedName>
        <fullName evidence="2">Uncharacterized protein</fullName>
    </submittedName>
</protein>
<evidence type="ECO:0000313" key="2">
    <source>
        <dbReference type="EMBL" id="KAK5905569.1"/>
    </source>
</evidence>
<evidence type="ECO:0000256" key="1">
    <source>
        <dbReference type="SAM" id="MobiDB-lite"/>
    </source>
</evidence>
<accession>A0AAN8H7G6</accession>